<reference evidence="1 2" key="1">
    <citation type="journal article" date="2019" name="Int. J. Syst. Evol. Microbiol.">
        <title>The Global Catalogue of Microorganisms (GCM) 10K type strain sequencing project: providing services to taxonomists for standard genome sequencing and annotation.</title>
        <authorList>
            <consortium name="The Broad Institute Genomics Platform"/>
            <consortium name="The Broad Institute Genome Sequencing Center for Infectious Disease"/>
            <person name="Wu L."/>
            <person name="Ma J."/>
        </authorList>
    </citation>
    <scope>NUCLEOTIDE SEQUENCE [LARGE SCALE GENOMIC DNA]</scope>
    <source>
        <strain evidence="1 2">GX26</strain>
    </source>
</reference>
<keyword evidence="2" id="KW-1185">Reference proteome</keyword>
<gene>
    <name evidence="1" type="ORF">ACFQGB_11170</name>
</gene>
<comment type="caution">
    <text evidence="1">The sequence shown here is derived from an EMBL/GenBank/DDBJ whole genome shotgun (WGS) entry which is preliminary data.</text>
</comment>
<protein>
    <submittedName>
        <fullName evidence="1">NRDE family protein</fullName>
    </submittedName>
</protein>
<dbReference type="AlphaFoldDB" id="A0ABD5VEX7"/>
<dbReference type="Proteomes" id="UP001596395">
    <property type="component" value="Unassembled WGS sequence"/>
</dbReference>
<dbReference type="PANTHER" id="PTHR17985">
    <property type="entry name" value="SER/THR-RICH PROTEIN T10 IN DGCR REGION"/>
    <property type="match status" value="1"/>
</dbReference>
<dbReference type="Gene3D" id="3.60.60.10">
    <property type="entry name" value="Penicillin V Acylase, Chain A"/>
    <property type="match status" value="1"/>
</dbReference>
<name>A0ABD5VEX7_9EURY</name>
<dbReference type="PANTHER" id="PTHR17985:SF8">
    <property type="entry name" value="TRANSPORT AND GOLGI ORGANIZATION PROTEIN 2 HOMOLOG"/>
    <property type="match status" value="1"/>
</dbReference>
<accession>A0ABD5VEX7</accession>
<evidence type="ECO:0000313" key="1">
    <source>
        <dbReference type="EMBL" id="MFC6953423.1"/>
    </source>
</evidence>
<dbReference type="RefSeq" id="WP_336350382.1">
    <property type="nucleotide sequence ID" value="NZ_JAZAQL010000002.1"/>
</dbReference>
<proteinExistence type="predicted"/>
<sequence>MCTLTFAWRAFADAPLVVAANRDEALDRPAVGPARIDGEDGDPVVVAPRDEEAGGTWIGTNEHGVFVGITNRWTDADLAAERSRGLLVRDALAEASAADATAVVEDAVATHEYDGFNLVVADADDANYLEWDGDLVVDSLDPGVHVVVNVGAVDDFEIPDLRREYAQRQAENARAVHDALQVEAGETPEEWRERAAAVLRDHDYGVCIHGDGYGTRSSSLVHVGEEFGYWYADGAPCETEYERVDATF</sequence>
<evidence type="ECO:0000313" key="2">
    <source>
        <dbReference type="Proteomes" id="UP001596395"/>
    </source>
</evidence>
<organism evidence="1 2">
    <name type="scientific">Halorubellus litoreus</name>
    <dbReference type="NCBI Taxonomy" id="755308"/>
    <lineage>
        <taxon>Archaea</taxon>
        <taxon>Methanobacteriati</taxon>
        <taxon>Methanobacteriota</taxon>
        <taxon>Stenosarchaea group</taxon>
        <taxon>Halobacteria</taxon>
        <taxon>Halobacteriales</taxon>
        <taxon>Halorubellaceae</taxon>
        <taxon>Halorubellus</taxon>
    </lineage>
</organism>
<dbReference type="EMBL" id="JBHSXN010000002">
    <property type="protein sequence ID" value="MFC6953423.1"/>
    <property type="molecule type" value="Genomic_DNA"/>
</dbReference>
<dbReference type="Pfam" id="PF05742">
    <property type="entry name" value="TANGO2"/>
    <property type="match status" value="1"/>
</dbReference>
<dbReference type="InterPro" id="IPR008551">
    <property type="entry name" value="TANGO2"/>
</dbReference>